<sequence length="292" mass="33755">MVYMPVKRYIIKPWTRFAYRRGKYFTKYYIGMYFRKYLKKYIKKRDKMSVGCKFHEFAIDHLVDAALTALEKKTVETEEDLIEVLLETYRSRVQDHLEEMTMTHRRITACGYGCCLKVDYQERFGFALQRKAKEVAADSDAESDADSDDDLEAALKSNDTIEDSMRDIALYAIGLYKKALTNKGHDHGKTKEYWLERGPRQAITMLIYAAFSFIINETLGAPAPKDRLKAIIVAGAAICIAAFMLYYRLPDSINSAVLRSCHDWYVMNKKKRLPKLLKKQLGEVVSELEGTI</sequence>
<keyword evidence="1" id="KW-0472">Membrane</keyword>
<evidence type="ECO:0000313" key="3">
    <source>
        <dbReference type="Proteomes" id="UP001165065"/>
    </source>
</evidence>
<dbReference type="OrthoDB" id="191236at2759"/>
<comment type="caution">
    <text evidence="2">The sequence shown here is derived from an EMBL/GenBank/DDBJ whole genome shotgun (WGS) entry which is preliminary data.</text>
</comment>
<proteinExistence type="predicted"/>
<gene>
    <name evidence="2" type="ORF">TrCOL_g4072</name>
</gene>
<evidence type="ECO:0000256" key="1">
    <source>
        <dbReference type="SAM" id="Phobius"/>
    </source>
</evidence>
<protein>
    <submittedName>
        <fullName evidence="2">Uncharacterized protein</fullName>
    </submittedName>
</protein>
<dbReference type="EMBL" id="BRYA01000266">
    <property type="protein sequence ID" value="GMI45827.1"/>
    <property type="molecule type" value="Genomic_DNA"/>
</dbReference>
<evidence type="ECO:0000313" key="2">
    <source>
        <dbReference type="EMBL" id="GMI45827.1"/>
    </source>
</evidence>
<name>A0A9W7GKV6_9STRA</name>
<feature type="transmembrane region" description="Helical" evidence="1">
    <location>
        <begin position="230"/>
        <end position="249"/>
    </location>
</feature>
<dbReference type="Proteomes" id="UP001165065">
    <property type="component" value="Unassembled WGS sequence"/>
</dbReference>
<accession>A0A9W7GKV6</accession>
<keyword evidence="3" id="KW-1185">Reference proteome</keyword>
<keyword evidence="1" id="KW-0812">Transmembrane</keyword>
<dbReference type="AlphaFoldDB" id="A0A9W7GKV6"/>
<keyword evidence="1" id="KW-1133">Transmembrane helix</keyword>
<organism evidence="2 3">
    <name type="scientific">Triparma columacea</name>
    <dbReference type="NCBI Taxonomy" id="722753"/>
    <lineage>
        <taxon>Eukaryota</taxon>
        <taxon>Sar</taxon>
        <taxon>Stramenopiles</taxon>
        <taxon>Ochrophyta</taxon>
        <taxon>Bolidophyceae</taxon>
        <taxon>Parmales</taxon>
        <taxon>Triparmaceae</taxon>
        <taxon>Triparma</taxon>
    </lineage>
</organism>
<reference evidence="3" key="1">
    <citation type="journal article" date="2023" name="Commun. Biol.">
        <title>Genome analysis of Parmales, the sister group of diatoms, reveals the evolutionary specialization of diatoms from phago-mixotrophs to photoautotrophs.</title>
        <authorList>
            <person name="Ban H."/>
            <person name="Sato S."/>
            <person name="Yoshikawa S."/>
            <person name="Yamada K."/>
            <person name="Nakamura Y."/>
            <person name="Ichinomiya M."/>
            <person name="Sato N."/>
            <person name="Blanc-Mathieu R."/>
            <person name="Endo H."/>
            <person name="Kuwata A."/>
            <person name="Ogata H."/>
        </authorList>
    </citation>
    <scope>NUCLEOTIDE SEQUENCE [LARGE SCALE GENOMIC DNA]</scope>
</reference>